<gene>
    <name evidence="2" type="ORF">VKT23_000096</name>
</gene>
<dbReference type="Proteomes" id="UP001498398">
    <property type="component" value="Unassembled WGS sequence"/>
</dbReference>
<reference evidence="2 3" key="1">
    <citation type="submission" date="2024-01" db="EMBL/GenBank/DDBJ databases">
        <title>A draft genome for the cacao thread blight pathogen Marasmiellus scandens.</title>
        <authorList>
            <person name="Baruah I.K."/>
            <person name="Leung J."/>
            <person name="Bukari Y."/>
            <person name="Amoako-Attah I."/>
            <person name="Meinhardt L.W."/>
            <person name="Bailey B.A."/>
            <person name="Cohen S.P."/>
        </authorList>
    </citation>
    <scope>NUCLEOTIDE SEQUENCE [LARGE SCALE GENOMIC DNA]</scope>
    <source>
        <strain evidence="2 3">GH-19</strain>
    </source>
</reference>
<feature type="compositionally biased region" description="Basic residues" evidence="1">
    <location>
        <begin position="1"/>
        <end position="10"/>
    </location>
</feature>
<accession>A0ABR1K341</accession>
<evidence type="ECO:0000256" key="1">
    <source>
        <dbReference type="SAM" id="MobiDB-lite"/>
    </source>
</evidence>
<feature type="region of interest" description="Disordered" evidence="1">
    <location>
        <begin position="368"/>
        <end position="388"/>
    </location>
</feature>
<feature type="region of interest" description="Disordered" evidence="1">
    <location>
        <begin position="312"/>
        <end position="347"/>
    </location>
</feature>
<feature type="compositionally biased region" description="Acidic residues" evidence="1">
    <location>
        <begin position="369"/>
        <end position="379"/>
    </location>
</feature>
<evidence type="ECO:0000313" key="2">
    <source>
        <dbReference type="EMBL" id="KAK7471988.1"/>
    </source>
</evidence>
<sequence length="471" mass="51961">MAKGTVRKRFPPFTKKPPVKQKRSRAKVSKPDDEVPSLLRFRLQESDDNPPVDEDEVSSIDTDLADVSNGNAMEVFKRWESKSRNHQDLVTALVANASSGPSSSALSARLDAAVAETKKGLKGKKPAQKIAGQKRVTNAKGKGKATARHNDFEVQAIVFIPSGIIQVDKSHRRKHTHIYPHHMLPMHWRKTCTVASLQSLVKRGLAVIEADNGFAFQRDMTQAAVLRTLKEHMPDVFSYLESIDSDEDLPYVFCNREKGEFVVVPGVDNPDGADVYTNSRDSKRGFSNSMIVLASRRPVPKSVLQGWSSLACNDSESEDEDADDENDDLETADSMGEDNYHSDCSLAQGDFGSTSTVHVNLKRRRIETSDEDDNLEDEASPTRTHLTKKRRLTRAVSPLATVNATATLSAGKNNTGTLDIIELSSDDPDTTLNTIPSLARTASHEAYHPDPLLNALSLSAWSSERRTEDII</sequence>
<organism evidence="2 3">
    <name type="scientific">Marasmiellus scandens</name>
    <dbReference type="NCBI Taxonomy" id="2682957"/>
    <lineage>
        <taxon>Eukaryota</taxon>
        <taxon>Fungi</taxon>
        <taxon>Dikarya</taxon>
        <taxon>Basidiomycota</taxon>
        <taxon>Agaricomycotina</taxon>
        <taxon>Agaricomycetes</taxon>
        <taxon>Agaricomycetidae</taxon>
        <taxon>Agaricales</taxon>
        <taxon>Marasmiineae</taxon>
        <taxon>Omphalotaceae</taxon>
        <taxon>Marasmiellus</taxon>
    </lineage>
</organism>
<proteinExistence type="predicted"/>
<protein>
    <submittedName>
        <fullName evidence="2">Uncharacterized protein</fullName>
    </submittedName>
</protein>
<feature type="compositionally biased region" description="Basic residues" evidence="1">
    <location>
        <begin position="17"/>
        <end position="28"/>
    </location>
</feature>
<name>A0ABR1K341_9AGAR</name>
<dbReference type="EMBL" id="JBANRG010000001">
    <property type="protein sequence ID" value="KAK7471988.1"/>
    <property type="molecule type" value="Genomic_DNA"/>
</dbReference>
<feature type="region of interest" description="Disordered" evidence="1">
    <location>
        <begin position="1"/>
        <end position="59"/>
    </location>
</feature>
<feature type="compositionally biased region" description="Acidic residues" evidence="1">
    <location>
        <begin position="46"/>
        <end position="58"/>
    </location>
</feature>
<feature type="compositionally biased region" description="Acidic residues" evidence="1">
    <location>
        <begin position="315"/>
        <end position="331"/>
    </location>
</feature>
<evidence type="ECO:0000313" key="3">
    <source>
        <dbReference type="Proteomes" id="UP001498398"/>
    </source>
</evidence>
<comment type="caution">
    <text evidence="2">The sequence shown here is derived from an EMBL/GenBank/DDBJ whole genome shotgun (WGS) entry which is preliminary data.</text>
</comment>
<keyword evidence="3" id="KW-1185">Reference proteome</keyword>